<organism evidence="2 3">
    <name type="scientific">Actinoplanes oblitus</name>
    <dbReference type="NCBI Taxonomy" id="3040509"/>
    <lineage>
        <taxon>Bacteria</taxon>
        <taxon>Bacillati</taxon>
        <taxon>Actinomycetota</taxon>
        <taxon>Actinomycetes</taxon>
        <taxon>Micromonosporales</taxon>
        <taxon>Micromonosporaceae</taxon>
        <taxon>Actinoplanes</taxon>
    </lineage>
</organism>
<sequence length="68" mass="6878">MLLRVLVAVNLVLLGVIAGLTAAWIKDASGGSLAEVAAYAAGAFIGTMTVGLGLWMALVMTSDDSSRP</sequence>
<keyword evidence="1" id="KW-0472">Membrane</keyword>
<dbReference type="RefSeq" id="WP_284916054.1">
    <property type="nucleotide sequence ID" value="NZ_CP126980.1"/>
</dbReference>
<keyword evidence="3" id="KW-1185">Reference proteome</keyword>
<feature type="transmembrane region" description="Helical" evidence="1">
    <location>
        <begin position="37"/>
        <end position="58"/>
    </location>
</feature>
<keyword evidence="1" id="KW-1133">Transmembrane helix</keyword>
<dbReference type="EMBL" id="CP126980">
    <property type="protein sequence ID" value="WIM94813.1"/>
    <property type="molecule type" value="Genomic_DNA"/>
</dbReference>
<feature type="transmembrane region" description="Helical" evidence="1">
    <location>
        <begin position="6"/>
        <end position="25"/>
    </location>
</feature>
<name>A0ABY8WEA4_9ACTN</name>
<evidence type="ECO:0000313" key="2">
    <source>
        <dbReference type="EMBL" id="WIM94813.1"/>
    </source>
</evidence>
<proteinExistence type="predicted"/>
<evidence type="ECO:0000256" key="1">
    <source>
        <dbReference type="SAM" id="Phobius"/>
    </source>
</evidence>
<accession>A0ABY8WEA4</accession>
<gene>
    <name evidence="2" type="ORF">ACTOB_006867</name>
</gene>
<protein>
    <submittedName>
        <fullName evidence="2">Uncharacterized protein</fullName>
    </submittedName>
</protein>
<dbReference type="Proteomes" id="UP001240150">
    <property type="component" value="Chromosome"/>
</dbReference>
<reference evidence="2 3" key="1">
    <citation type="submission" date="2023-06" db="EMBL/GenBank/DDBJ databases">
        <authorList>
            <person name="Yushchuk O."/>
            <person name="Binda E."/>
            <person name="Ruckert-Reed C."/>
            <person name="Fedorenko V."/>
            <person name="Kalinowski J."/>
            <person name="Marinelli F."/>
        </authorList>
    </citation>
    <scope>NUCLEOTIDE SEQUENCE [LARGE SCALE GENOMIC DNA]</scope>
    <source>
        <strain evidence="2 3">NRRL 3884</strain>
    </source>
</reference>
<evidence type="ECO:0000313" key="3">
    <source>
        <dbReference type="Proteomes" id="UP001240150"/>
    </source>
</evidence>
<keyword evidence="1" id="KW-0812">Transmembrane</keyword>